<evidence type="ECO:0000256" key="1">
    <source>
        <dbReference type="ARBA" id="ARBA00006484"/>
    </source>
</evidence>
<evidence type="ECO:0000256" key="2">
    <source>
        <dbReference type="ARBA" id="ARBA00023002"/>
    </source>
</evidence>
<dbReference type="SUPFAM" id="SSF51735">
    <property type="entry name" value="NAD(P)-binding Rossmann-fold domains"/>
    <property type="match status" value="1"/>
</dbReference>
<dbReference type="PROSITE" id="PS00061">
    <property type="entry name" value="ADH_SHORT"/>
    <property type="match status" value="1"/>
</dbReference>
<dbReference type="InterPro" id="IPR036291">
    <property type="entry name" value="NAD(P)-bd_dom_sf"/>
</dbReference>
<sequence length="256" mass="26637">MINLDLTGKIALVTGASGGIGRACALMLSQAGAKVAINYRSSAEDAEQVAAQIREAGGEAALFQADVTQIDQVEAMIQGIQEQLGGTVDILINNAGHLVKRVANDVMTEEHYNQVMDVNMKSTVFVTRAVLAGMKEKKSGRIVNMTSVAAHNGGGAGASIYAASKAAVISYSKGLAKELGPDGITVNCISPGFIGNTAFHATFTPDSARQATINSIPLGREGHPDDVASAVIYFVSDLGSYITGETLEVNGGMFMR</sequence>
<proteinExistence type="inferred from homology"/>
<reference evidence="4 5" key="1">
    <citation type="submission" date="2019-05" db="EMBL/GenBank/DDBJ databases">
        <authorList>
            <person name="Chen C."/>
        </authorList>
    </citation>
    <scope>NUCLEOTIDE SEQUENCE [LARGE SCALE GENOMIC DNA]</scope>
    <source>
        <strain evidence="4 5">HB172198</strain>
    </source>
</reference>
<dbReference type="NCBIfam" id="NF009466">
    <property type="entry name" value="PRK12826.1-2"/>
    <property type="match status" value="1"/>
</dbReference>
<dbReference type="InterPro" id="IPR050259">
    <property type="entry name" value="SDR"/>
</dbReference>
<keyword evidence="5" id="KW-1185">Reference proteome</keyword>
<dbReference type="NCBIfam" id="NF005559">
    <property type="entry name" value="PRK07231.1"/>
    <property type="match status" value="1"/>
</dbReference>
<dbReference type="PANTHER" id="PTHR42879">
    <property type="entry name" value="3-OXOACYL-(ACYL-CARRIER-PROTEIN) REDUCTASE"/>
    <property type="match status" value="1"/>
</dbReference>
<accession>A0A4P8XLS3</accession>
<name>A0A4P8XLS3_9BACL</name>
<dbReference type="KEGG" id="palo:E6C60_2661"/>
<dbReference type="Pfam" id="PF13561">
    <property type="entry name" value="adh_short_C2"/>
    <property type="match status" value="1"/>
</dbReference>
<keyword evidence="2" id="KW-0560">Oxidoreductase</keyword>
<evidence type="ECO:0000313" key="5">
    <source>
        <dbReference type="Proteomes" id="UP000300879"/>
    </source>
</evidence>
<dbReference type="SMART" id="SM00822">
    <property type="entry name" value="PKS_KR"/>
    <property type="match status" value="1"/>
</dbReference>
<dbReference type="Gene3D" id="3.40.50.720">
    <property type="entry name" value="NAD(P)-binding Rossmann-like Domain"/>
    <property type="match status" value="1"/>
</dbReference>
<dbReference type="AlphaFoldDB" id="A0A4P8XLS3"/>
<dbReference type="InterPro" id="IPR020904">
    <property type="entry name" value="Sc_DH/Rdtase_CS"/>
</dbReference>
<gene>
    <name evidence="4" type="ORF">E6C60_2661</name>
</gene>
<evidence type="ECO:0000313" key="4">
    <source>
        <dbReference type="EMBL" id="QCT03373.1"/>
    </source>
</evidence>
<dbReference type="EMBL" id="CP040396">
    <property type="protein sequence ID" value="QCT03373.1"/>
    <property type="molecule type" value="Genomic_DNA"/>
</dbReference>
<organism evidence="4 5">
    <name type="scientific">Paenibacillus algicola</name>
    <dbReference type="NCBI Taxonomy" id="2565926"/>
    <lineage>
        <taxon>Bacteria</taxon>
        <taxon>Bacillati</taxon>
        <taxon>Bacillota</taxon>
        <taxon>Bacilli</taxon>
        <taxon>Bacillales</taxon>
        <taxon>Paenibacillaceae</taxon>
        <taxon>Paenibacillus</taxon>
    </lineage>
</organism>
<dbReference type="GO" id="GO:0032787">
    <property type="term" value="P:monocarboxylic acid metabolic process"/>
    <property type="evidence" value="ECO:0007669"/>
    <property type="project" value="UniProtKB-ARBA"/>
</dbReference>
<dbReference type="InterPro" id="IPR057326">
    <property type="entry name" value="KR_dom"/>
</dbReference>
<comment type="similarity">
    <text evidence="1">Belongs to the short-chain dehydrogenases/reductases (SDR) family.</text>
</comment>
<protein>
    <submittedName>
        <fullName evidence="4">Short-chain dehydrogenase/reductase SDR</fullName>
    </submittedName>
</protein>
<dbReference type="Proteomes" id="UP000300879">
    <property type="component" value="Chromosome"/>
</dbReference>
<evidence type="ECO:0000259" key="3">
    <source>
        <dbReference type="SMART" id="SM00822"/>
    </source>
</evidence>
<dbReference type="FunFam" id="3.40.50.720:FF:000173">
    <property type="entry name" value="3-oxoacyl-[acyl-carrier protein] reductase"/>
    <property type="match status" value="1"/>
</dbReference>
<dbReference type="PRINTS" id="PR00080">
    <property type="entry name" value="SDRFAMILY"/>
</dbReference>
<feature type="domain" description="Ketoreductase" evidence="3">
    <location>
        <begin position="9"/>
        <end position="192"/>
    </location>
</feature>
<dbReference type="PANTHER" id="PTHR42879:SF2">
    <property type="entry name" value="3-OXOACYL-[ACYL-CARRIER-PROTEIN] REDUCTASE FABG"/>
    <property type="match status" value="1"/>
</dbReference>
<dbReference type="PRINTS" id="PR00081">
    <property type="entry name" value="GDHRDH"/>
</dbReference>
<dbReference type="InterPro" id="IPR002347">
    <property type="entry name" value="SDR_fam"/>
</dbReference>
<dbReference type="GO" id="GO:0016491">
    <property type="term" value="F:oxidoreductase activity"/>
    <property type="evidence" value="ECO:0007669"/>
    <property type="project" value="UniProtKB-KW"/>
</dbReference>